<sequence length="49" mass="5480">MEDYFRPRLRALVAEARRDGIDTDVAVAVLLDLLDTLDFASSRGEDPQS</sequence>
<proteinExistence type="predicted"/>
<dbReference type="RefSeq" id="WP_182953919.1">
    <property type="nucleotide sequence ID" value="NZ_JABEQM010000001.1"/>
</dbReference>
<dbReference type="AlphaFoldDB" id="A0A7W4K432"/>
<accession>A0A7W4K432</accession>
<dbReference type="EMBL" id="JABEQM010000001">
    <property type="protein sequence ID" value="MBB2200007.1"/>
    <property type="molecule type" value="Genomic_DNA"/>
</dbReference>
<organism evidence="1 2">
    <name type="scientific">Gluconacetobacter tumulisoli</name>
    <dbReference type="NCBI Taxonomy" id="1286189"/>
    <lineage>
        <taxon>Bacteria</taxon>
        <taxon>Pseudomonadati</taxon>
        <taxon>Pseudomonadota</taxon>
        <taxon>Alphaproteobacteria</taxon>
        <taxon>Acetobacterales</taxon>
        <taxon>Acetobacteraceae</taxon>
        <taxon>Gluconacetobacter</taxon>
    </lineage>
</organism>
<gene>
    <name evidence="1" type="ORF">HLH28_00165</name>
</gene>
<name>A0A7W4K432_9PROT</name>
<evidence type="ECO:0000313" key="1">
    <source>
        <dbReference type="EMBL" id="MBB2200007.1"/>
    </source>
</evidence>
<protein>
    <submittedName>
        <fullName evidence="1">Uncharacterized protein</fullName>
    </submittedName>
</protein>
<dbReference type="Proteomes" id="UP000578030">
    <property type="component" value="Unassembled WGS sequence"/>
</dbReference>
<keyword evidence="2" id="KW-1185">Reference proteome</keyword>
<comment type="caution">
    <text evidence="1">The sequence shown here is derived from an EMBL/GenBank/DDBJ whole genome shotgun (WGS) entry which is preliminary data.</text>
</comment>
<evidence type="ECO:0000313" key="2">
    <source>
        <dbReference type="Proteomes" id="UP000578030"/>
    </source>
</evidence>
<reference evidence="1 2" key="1">
    <citation type="submission" date="2020-04" db="EMBL/GenBank/DDBJ databases">
        <title>Description of novel Gluconacetobacter.</title>
        <authorList>
            <person name="Sombolestani A."/>
        </authorList>
    </citation>
    <scope>NUCLEOTIDE SEQUENCE [LARGE SCALE GENOMIC DNA]</scope>
    <source>
        <strain evidence="1 2">LMG 27802</strain>
    </source>
</reference>